<dbReference type="Pfam" id="PF06074">
    <property type="entry name" value="Portal_Mu"/>
    <property type="match status" value="1"/>
</dbReference>
<protein>
    <submittedName>
        <fullName evidence="1">Mu-like prophage protein gp29</fullName>
    </submittedName>
</protein>
<organism evidence="1 2">
    <name type="scientific">Cedecea neteri</name>
    <dbReference type="NCBI Taxonomy" id="158822"/>
    <lineage>
        <taxon>Bacteria</taxon>
        <taxon>Pseudomonadati</taxon>
        <taxon>Pseudomonadota</taxon>
        <taxon>Gammaproteobacteria</taxon>
        <taxon>Enterobacterales</taxon>
        <taxon>Enterobacteriaceae</taxon>
        <taxon>Cedecea</taxon>
    </lineage>
</organism>
<dbReference type="EMBL" id="UAVU01000003">
    <property type="protein sequence ID" value="SQA96719.1"/>
    <property type="molecule type" value="Genomic_DNA"/>
</dbReference>
<dbReference type="AlphaFoldDB" id="A0A2X2V4Z4"/>
<reference evidence="1 2" key="1">
    <citation type="submission" date="2018-06" db="EMBL/GenBank/DDBJ databases">
        <authorList>
            <consortium name="Pathogen Informatics"/>
            <person name="Doyle S."/>
        </authorList>
    </citation>
    <scope>NUCLEOTIDE SEQUENCE [LARGE SCALE GENOMIC DNA]</scope>
    <source>
        <strain evidence="1 2">NCTC12120</strain>
    </source>
</reference>
<accession>A0A2X2V4Z4</accession>
<dbReference type="InterPro" id="IPR009279">
    <property type="entry name" value="Portal_Mu"/>
</dbReference>
<proteinExistence type="predicted"/>
<sequence>MDIKNLFKRLVGRGEDTAEPVQSGDYPMLYLDHQGHPSTGLDVQKVYLCLKAAEDGDLVLQSDLFTDMEERDGHLFAELSKRKRALLTLPFAVKPPKDATEAEITLAAEAEGWIRNLPGFSEMLIDMLDAIGHGFACVEIEWGQRGGLWMPVAFHKRPARAFTVAMYNHDDIRLNTGTNADGEPLWETGWIVHRHRAKSGPVAQSGLFRVLVWSYLFKNLSARDWAQFPEPLRPAVPHRQIRFEYG</sequence>
<name>A0A2X2V4Z4_9ENTR</name>
<gene>
    <name evidence="1" type="ORF">NCTC12120_00479</name>
</gene>
<evidence type="ECO:0000313" key="1">
    <source>
        <dbReference type="EMBL" id="SQA96719.1"/>
    </source>
</evidence>
<dbReference type="Proteomes" id="UP000251197">
    <property type="component" value="Unassembled WGS sequence"/>
</dbReference>
<evidence type="ECO:0000313" key="2">
    <source>
        <dbReference type="Proteomes" id="UP000251197"/>
    </source>
</evidence>